<keyword evidence="4" id="KW-1185">Reference proteome</keyword>
<name>A0ABW1E0I1_9ACTN</name>
<evidence type="ECO:0000256" key="1">
    <source>
        <dbReference type="SAM" id="MobiDB-lite"/>
    </source>
</evidence>
<organism evidence="3 4">
    <name type="scientific">Streptomyces chlorus</name>
    <dbReference type="NCBI Taxonomy" id="887452"/>
    <lineage>
        <taxon>Bacteria</taxon>
        <taxon>Bacillati</taxon>
        <taxon>Actinomycetota</taxon>
        <taxon>Actinomycetes</taxon>
        <taxon>Kitasatosporales</taxon>
        <taxon>Streptomycetaceae</taxon>
        <taxon>Streptomyces</taxon>
    </lineage>
</organism>
<dbReference type="PROSITE" id="PS50994">
    <property type="entry name" value="INTEGRASE"/>
    <property type="match status" value="1"/>
</dbReference>
<feature type="domain" description="Integrase catalytic" evidence="2">
    <location>
        <begin position="46"/>
        <end position="135"/>
    </location>
</feature>
<evidence type="ECO:0000313" key="4">
    <source>
        <dbReference type="Proteomes" id="UP001596180"/>
    </source>
</evidence>
<proteinExistence type="predicted"/>
<dbReference type="Proteomes" id="UP001596180">
    <property type="component" value="Unassembled WGS sequence"/>
</dbReference>
<evidence type="ECO:0000259" key="2">
    <source>
        <dbReference type="PROSITE" id="PS50994"/>
    </source>
</evidence>
<dbReference type="InterPro" id="IPR012337">
    <property type="entry name" value="RNaseH-like_sf"/>
</dbReference>
<gene>
    <name evidence="3" type="ORF">ACFPZI_18360</name>
</gene>
<dbReference type="Pfam" id="PF13683">
    <property type="entry name" value="rve_3"/>
    <property type="match status" value="1"/>
</dbReference>
<dbReference type="SUPFAM" id="SSF53098">
    <property type="entry name" value="Ribonuclease H-like"/>
    <property type="match status" value="1"/>
</dbReference>
<dbReference type="EMBL" id="JBHSOA010000037">
    <property type="protein sequence ID" value="MFC5853701.1"/>
    <property type="molecule type" value="Genomic_DNA"/>
</dbReference>
<dbReference type="InterPro" id="IPR036397">
    <property type="entry name" value="RNaseH_sf"/>
</dbReference>
<feature type="non-terminal residue" evidence="3">
    <location>
        <position position="1"/>
    </location>
</feature>
<feature type="region of interest" description="Disordered" evidence="1">
    <location>
        <begin position="1"/>
        <end position="22"/>
    </location>
</feature>
<protein>
    <submittedName>
        <fullName evidence="3">Integrase core domain-containing protein</fullName>
    </submittedName>
</protein>
<dbReference type="RefSeq" id="WP_381364268.1">
    <property type="nucleotide sequence ID" value="NZ_JBHSOA010000037.1"/>
</dbReference>
<sequence length="162" mass="18867">QSKHLDHRAENSHRPTRRRERAGWQARNLAADLGMRRDSSRFLPRDRDDTYGTAFDAVFEAEGLDVILSAPRAPRMNAHGERVIGSIRREALDHVLIIGESHARWVLTSYQDHYNRHRPHRARQQLPPDADRRPATVHDLDDRRLLRTRVLGGVINEYRYVA</sequence>
<dbReference type="InterPro" id="IPR001584">
    <property type="entry name" value="Integrase_cat-core"/>
</dbReference>
<feature type="region of interest" description="Disordered" evidence="1">
    <location>
        <begin position="116"/>
        <end position="135"/>
    </location>
</feature>
<comment type="caution">
    <text evidence="3">The sequence shown here is derived from an EMBL/GenBank/DDBJ whole genome shotgun (WGS) entry which is preliminary data.</text>
</comment>
<dbReference type="Gene3D" id="3.30.420.10">
    <property type="entry name" value="Ribonuclease H-like superfamily/Ribonuclease H"/>
    <property type="match status" value="1"/>
</dbReference>
<accession>A0ABW1E0I1</accession>
<evidence type="ECO:0000313" key="3">
    <source>
        <dbReference type="EMBL" id="MFC5853701.1"/>
    </source>
</evidence>
<reference evidence="4" key="1">
    <citation type="journal article" date="2019" name="Int. J. Syst. Evol. Microbiol.">
        <title>The Global Catalogue of Microorganisms (GCM) 10K type strain sequencing project: providing services to taxonomists for standard genome sequencing and annotation.</title>
        <authorList>
            <consortium name="The Broad Institute Genomics Platform"/>
            <consortium name="The Broad Institute Genome Sequencing Center for Infectious Disease"/>
            <person name="Wu L."/>
            <person name="Ma J."/>
        </authorList>
    </citation>
    <scope>NUCLEOTIDE SEQUENCE [LARGE SCALE GENOMIC DNA]</scope>
    <source>
        <strain evidence="4">JCM 10411</strain>
    </source>
</reference>